<evidence type="ECO:0000313" key="2">
    <source>
        <dbReference type="EMBL" id="MFC4689317.1"/>
    </source>
</evidence>
<evidence type="ECO:0000313" key="3">
    <source>
        <dbReference type="Proteomes" id="UP001595878"/>
    </source>
</evidence>
<keyword evidence="3" id="KW-1185">Reference proteome</keyword>
<accession>A0ABV9L7F0</accession>
<protein>
    <submittedName>
        <fullName evidence="2">Uncharacterized protein</fullName>
    </submittedName>
</protein>
<keyword evidence="1" id="KW-0732">Signal</keyword>
<comment type="caution">
    <text evidence="2">The sequence shown here is derived from an EMBL/GenBank/DDBJ whole genome shotgun (WGS) entry which is preliminary data.</text>
</comment>
<feature type="chain" id="PRO_5046752798" evidence="1">
    <location>
        <begin position="18"/>
        <end position="226"/>
    </location>
</feature>
<evidence type="ECO:0000256" key="1">
    <source>
        <dbReference type="SAM" id="SignalP"/>
    </source>
</evidence>
<name>A0ABV9L7F0_9FLAO</name>
<gene>
    <name evidence="2" type="ORF">ACFO5T_02630</name>
</gene>
<dbReference type="Proteomes" id="UP001595878">
    <property type="component" value="Unassembled WGS sequence"/>
</dbReference>
<feature type="signal peptide" evidence="1">
    <location>
        <begin position="1"/>
        <end position="17"/>
    </location>
</feature>
<proteinExistence type="predicted"/>
<sequence length="226" mass="26051">MKYFIIFLILFSISLSAQVRKYTAATVYLRDGSVKKGELKIDKFATKILFQENETGIKHKYTARELDYAKVNDKGIITTISFKILNGKGKGPKIVQHITEGSVSLYKKLDQDHDYYKPIPPKKSYNFTNPFDPLNNSQISSSQNIEISSGAIGFSLLYALAIKNEKIWFYGKQKSDIVDILPKKRNDIMRLFNNCPQAMKKFKNVENKDFDFVYFLNYYNVECASN</sequence>
<reference evidence="3" key="1">
    <citation type="journal article" date="2019" name="Int. J. Syst. Evol. Microbiol.">
        <title>The Global Catalogue of Microorganisms (GCM) 10K type strain sequencing project: providing services to taxonomists for standard genome sequencing and annotation.</title>
        <authorList>
            <consortium name="The Broad Institute Genomics Platform"/>
            <consortium name="The Broad Institute Genome Sequencing Center for Infectious Disease"/>
            <person name="Wu L."/>
            <person name="Ma J."/>
        </authorList>
    </citation>
    <scope>NUCLEOTIDE SEQUENCE [LARGE SCALE GENOMIC DNA]</scope>
    <source>
        <strain evidence="3">CGMCC 4.7427</strain>
    </source>
</reference>
<dbReference type="RefSeq" id="WP_380031800.1">
    <property type="nucleotide sequence ID" value="NZ_JBHSHB010000007.1"/>
</dbReference>
<dbReference type="EMBL" id="JBHSHB010000007">
    <property type="protein sequence ID" value="MFC4689317.1"/>
    <property type="molecule type" value="Genomic_DNA"/>
</dbReference>
<organism evidence="2 3">
    <name type="scientific">Dokdonia genika</name>
    <dbReference type="NCBI Taxonomy" id="308113"/>
    <lineage>
        <taxon>Bacteria</taxon>
        <taxon>Pseudomonadati</taxon>
        <taxon>Bacteroidota</taxon>
        <taxon>Flavobacteriia</taxon>
        <taxon>Flavobacteriales</taxon>
        <taxon>Flavobacteriaceae</taxon>
        <taxon>Dokdonia</taxon>
    </lineage>
</organism>